<accession>A0AAD1C7L4</accession>
<proteinExistence type="predicted"/>
<dbReference type="Pfam" id="PF12680">
    <property type="entry name" value="SnoaL_2"/>
    <property type="match status" value="1"/>
</dbReference>
<dbReference type="EMBL" id="AP014880">
    <property type="protein sequence ID" value="BAW16721.1"/>
    <property type="molecule type" value="Genomic_DNA"/>
</dbReference>
<dbReference type="GO" id="GO:0030638">
    <property type="term" value="P:polyketide metabolic process"/>
    <property type="evidence" value="ECO:0007669"/>
    <property type="project" value="InterPro"/>
</dbReference>
<reference evidence="2 3" key="1">
    <citation type="journal article" date="2017" name="Infect. Immun.">
        <title>Characterization of the Pathogenicity of Streptococcus intermedius TYG1620 Isolated from a Human Brain Abscess Based on the Complete Genome Sequence with Transcriptome Analysis and Transposon Mutagenesis in a Murine Subcutaneous Abscess Model.</title>
        <authorList>
            <person name="Hasegawa N."/>
            <person name="Sekizuka T."/>
            <person name="Sugi Y."/>
            <person name="Kawakami N."/>
            <person name="Ogasawara Y."/>
            <person name="Kato K."/>
            <person name="Yamashita A."/>
            <person name="Takeuchi F."/>
            <person name="Kuroda M."/>
        </authorList>
    </citation>
    <scope>NUCLEOTIDE SEQUENCE [LARGE SCALE GENOMIC DNA]</scope>
    <source>
        <strain evidence="2 3">TYG1620</strain>
    </source>
</reference>
<organism evidence="2 3">
    <name type="scientific">Streptococcus intermedius</name>
    <dbReference type="NCBI Taxonomy" id="1338"/>
    <lineage>
        <taxon>Bacteria</taxon>
        <taxon>Bacillati</taxon>
        <taxon>Bacillota</taxon>
        <taxon>Bacilli</taxon>
        <taxon>Lactobacillales</taxon>
        <taxon>Streptococcaceae</taxon>
        <taxon>Streptococcus</taxon>
        <taxon>Streptococcus anginosus group</taxon>
    </lineage>
</organism>
<evidence type="ECO:0000313" key="2">
    <source>
        <dbReference type="EMBL" id="BAW16721.1"/>
    </source>
</evidence>
<dbReference type="Proteomes" id="UP000217792">
    <property type="component" value="Chromosome"/>
</dbReference>
<dbReference type="InterPro" id="IPR009959">
    <property type="entry name" value="Cyclase_SnoaL-like"/>
</dbReference>
<name>A0AAD1C7L4_STRIT</name>
<gene>
    <name evidence="2" type="ORF">SITYG_07360</name>
</gene>
<evidence type="ECO:0000259" key="1">
    <source>
        <dbReference type="Pfam" id="PF12680"/>
    </source>
</evidence>
<evidence type="ECO:0000313" key="3">
    <source>
        <dbReference type="Proteomes" id="UP000217792"/>
    </source>
</evidence>
<sequence>MSQLEQNKKSAIQFYKTAFEGNPKQAVEKYVGAEYRQHNPLVKDGTAGFIAYFERMVAEYPDKSVNFVRSIAEGNLVALHTHQIWGEPDNKECVTMDFFRFDEQGKIVEHWDSIQEVIADTKSGRTMY</sequence>
<dbReference type="PANTHER" id="PTHR38436">
    <property type="entry name" value="POLYKETIDE CYCLASE SNOAL-LIKE DOMAIN"/>
    <property type="match status" value="1"/>
</dbReference>
<dbReference type="AlphaFoldDB" id="A0AAD1C7L4"/>
<dbReference type="SUPFAM" id="SSF54427">
    <property type="entry name" value="NTF2-like"/>
    <property type="match status" value="1"/>
</dbReference>
<dbReference type="InterPro" id="IPR037401">
    <property type="entry name" value="SnoaL-like"/>
</dbReference>
<protein>
    <recommendedName>
        <fullName evidence="1">SnoaL-like domain-containing protein</fullName>
    </recommendedName>
</protein>
<dbReference type="PANTHER" id="PTHR38436:SF1">
    <property type="entry name" value="ESTER CYCLASE"/>
    <property type="match status" value="1"/>
</dbReference>
<dbReference type="InterPro" id="IPR032710">
    <property type="entry name" value="NTF2-like_dom_sf"/>
</dbReference>
<dbReference type="Gene3D" id="3.10.450.50">
    <property type="match status" value="1"/>
</dbReference>
<feature type="domain" description="SnoaL-like" evidence="1">
    <location>
        <begin position="13"/>
        <end position="110"/>
    </location>
</feature>
<dbReference type="RefSeq" id="WP_096362707.1">
    <property type="nucleotide sequence ID" value="NZ_AP014880.1"/>
</dbReference>